<dbReference type="SMART" id="SM00597">
    <property type="entry name" value="ZnF_TTF"/>
    <property type="match status" value="1"/>
</dbReference>
<evidence type="ECO:0000259" key="1">
    <source>
        <dbReference type="SMART" id="SM00597"/>
    </source>
</evidence>
<dbReference type="GeneTree" id="ENSGT00940000154356"/>
<protein>
    <recommendedName>
        <fullName evidence="1">TTF-type domain-containing protein</fullName>
    </recommendedName>
</protein>
<dbReference type="SUPFAM" id="SSF53098">
    <property type="entry name" value="Ribonuclease H-like"/>
    <property type="match status" value="1"/>
</dbReference>
<dbReference type="AlphaFoldDB" id="A0A8C1AJS3"/>
<dbReference type="OMA" id="NMRGINK"/>
<keyword evidence="3" id="KW-1185">Reference proteome</keyword>
<feature type="domain" description="TTF-type" evidence="1">
    <location>
        <begin position="182"/>
        <end position="275"/>
    </location>
</feature>
<evidence type="ECO:0000313" key="2">
    <source>
        <dbReference type="Ensembl" id="ENSCCRP00000019067.2"/>
    </source>
</evidence>
<dbReference type="InterPro" id="IPR008906">
    <property type="entry name" value="HATC_C_dom"/>
</dbReference>
<name>A0A8C1AJS3_CYPCA</name>
<reference evidence="2" key="1">
    <citation type="submission" date="2025-08" db="UniProtKB">
        <authorList>
            <consortium name="Ensembl"/>
        </authorList>
    </citation>
    <scope>IDENTIFICATION</scope>
</reference>
<evidence type="ECO:0000313" key="3">
    <source>
        <dbReference type="Proteomes" id="UP001108240"/>
    </source>
</evidence>
<dbReference type="InterPro" id="IPR025398">
    <property type="entry name" value="DUF4371"/>
</dbReference>
<dbReference type="InterPro" id="IPR012337">
    <property type="entry name" value="RNaseH-like_sf"/>
</dbReference>
<dbReference type="InterPro" id="IPR006580">
    <property type="entry name" value="Znf_TTF"/>
</dbReference>
<dbReference type="Pfam" id="PF14291">
    <property type="entry name" value="DUF4371"/>
    <property type="match status" value="1"/>
</dbReference>
<sequence>MKRSYPSGAEKRKKQEESKKFLAKLPKLTNFFVMPGPADNDNNANTITTVSIAASVEELPVAAGADSASPGCSSDIAANVTCTAILQDEEDPSTAAAGKKTSAFTFSDSDNNDDYVYDEKDDNSISNEQLMSTSSHSDQCVTLELEDDPALWPKHLTDKERCSIVQRGPVQSKDRIYPKNQEGRRFTNSNYYLQMKNGEKIKRSWLVYSEKNDCVLCFCCRLFGNREKATQLNADGFNYWKNLSAHLRQHERSAEHITNMDAWRNLSQKLQTNTAIDQVNQDLIALEVNRWKEILRRLIAIVNYLAEHNLAFRGHSDKFFEAGNGNFLGQVQLMAQFDPVMREHLRRIQAKQLSDTYLSKNIQNELISLVAKCTTDAIVERVKTAKYYAVIMDCTPDLSHNEQLSVVLRIVNCELSKGVSIHEHFVGFLQALDTTGKGLCETFLGQLETLGLDLCNCRGQSYDNGSNMQGKKQGVQKRVLEINNKALYVPCGSHTLNLVVGDAAKSSVTSISFFGLIQRLYNLFSSSVQRWSILKEHVKNLTLKALSTTRWECRVEAVKAVRYQLPEIVKALTALKEYATEKRDADVVSTAESICKELQKWPFVVSTIVWYNVLFQINKVSKILQSPKVSVETVREEIRAVKEYLQEFRSHGFHSAKTDAREIAEKLEVEMSWPEVRQRRKTKQFEYEGTEKTQSTAEELFKREYFLRLIDTALVTVENRFSNMEIFYELYGFLYSLDTMRSTEKEGKLDECCHRLEQRMDDIDAEDLKLEVKGAVRSFPPHVSSPFEMLDYIYKENLLDIYPNLSIAFRLLLTLPVTVASGERSFSSLKLIKTYLRSTMSQDRLSALAVLSIEQEVRKSLDMESVIARFAEAKARKVRL</sequence>
<dbReference type="Ensembl" id="ENSCCRT00000020738.2">
    <property type="protein sequence ID" value="ENSCCRP00000019067.2"/>
    <property type="gene ID" value="ENSCCRG00000010583.2"/>
</dbReference>
<organism evidence="2 3">
    <name type="scientific">Cyprinus carpio carpio</name>
    <dbReference type="NCBI Taxonomy" id="630221"/>
    <lineage>
        <taxon>Eukaryota</taxon>
        <taxon>Metazoa</taxon>
        <taxon>Chordata</taxon>
        <taxon>Craniata</taxon>
        <taxon>Vertebrata</taxon>
        <taxon>Euteleostomi</taxon>
        <taxon>Actinopterygii</taxon>
        <taxon>Neopterygii</taxon>
        <taxon>Teleostei</taxon>
        <taxon>Ostariophysi</taxon>
        <taxon>Cypriniformes</taxon>
        <taxon>Cyprinidae</taxon>
        <taxon>Cyprininae</taxon>
        <taxon>Cyprinus</taxon>
    </lineage>
</organism>
<dbReference type="Proteomes" id="UP001108240">
    <property type="component" value="Unplaced"/>
</dbReference>
<dbReference type="GO" id="GO:0046983">
    <property type="term" value="F:protein dimerization activity"/>
    <property type="evidence" value="ECO:0007669"/>
    <property type="project" value="InterPro"/>
</dbReference>
<dbReference type="Pfam" id="PF05699">
    <property type="entry name" value="Dimer_Tnp_hAT"/>
    <property type="match status" value="1"/>
</dbReference>
<accession>A0A8C1AJS3</accession>
<dbReference type="PANTHER" id="PTHR45749">
    <property type="match status" value="1"/>
</dbReference>
<proteinExistence type="predicted"/>
<dbReference type="PANTHER" id="PTHR45749:SF35">
    <property type="entry name" value="AC-LIKE TRANSPOSASE-RELATED"/>
    <property type="match status" value="1"/>
</dbReference>
<reference evidence="2" key="2">
    <citation type="submission" date="2025-09" db="UniProtKB">
        <authorList>
            <consortium name="Ensembl"/>
        </authorList>
    </citation>
    <scope>IDENTIFICATION</scope>
</reference>